<sequence>MRFHLSTLSLAVLLGVAIAAPLASNDLVVRQAGSGGRIADYKRAEIARVVRRSPPDKFPDWKRAEIVSTTHYTPAIPYLILFIRMLVAALMALLAAVRVPSELRPISPTSQRDTQSLILLVFPAVALPPRAPDSSCPSATRTTSTRLFLS</sequence>
<accession>A0A060SD60</accession>
<evidence type="ECO:0000313" key="5">
    <source>
        <dbReference type="Proteomes" id="UP000029665"/>
    </source>
</evidence>
<comment type="caution">
    <text evidence="4">The sequence shown here is derived from an EMBL/GenBank/DDBJ whole genome shotgun (WGS) entry which is preliminary data.</text>
</comment>
<name>A0A060SD60_PYCCI</name>
<dbReference type="OrthoDB" id="10601722at2759"/>
<feature type="signal peptide" evidence="3">
    <location>
        <begin position="1"/>
        <end position="19"/>
    </location>
</feature>
<dbReference type="Proteomes" id="UP000029665">
    <property type="component" value="Unassembled WGS sequence"/>
</dbReference>
<feature type="chain" id="PRO_5001587433" evidence="3">
    <location>
        <begin position="20"/>
        <end position="150"/>
    </location>
</feature>
<feature type="transmembrane region" description="Helical" evidence="2">
    <location>
        <begin position="75"/>
        <end position="97"/>
    </location>
</feature>
<reference evidence="4" key="1">
    <citation type="submission" date="2014-01" db="EMBL/GenBank/DDBJ databases">
        <title>The genome of the white-rot fungus Pycnoporus cinnabarinus: a basidiomycete model with a versatile arsenal for lignocellulosic biomass breakdown.</title>
        <authorList>
            <person name="Levasseur A."/>
            <person name="Lomascolo A."/>
            <person name="Ruiz-Duenas F.J."/>
            <person name="Uzan E."/>
            <person name="Piumi F."/>
            <person name="Kues U."/>
            <person name="Ram A.F.J."/>
            <person name="Murat C."/>
            <person name="Haon M."/>
            <person name="Benoit I."/>
            <person name="Arfi Y."/>
            <person name="Chevret D."/>
            <person name="Drula E."/>
            <person name="Kwon M.J."/>
            <person name="Gouret P."/>
            <person name="Lesage-Meessen L."/>
            <person name="Lombard V."/>
            <person name="Mariette J."/>
            <person name="Noirot C."/>
            <person name="Park J."/>
            <person name="Patyshakuliyeva A."/>
            <person name="Wieneger R.A.B."/>
            <person name="Wosten H.A.B."/>
            <person name="Martin F."/>
            <person name="Coutinho P.M."/>
            <person name="de Vries R."/>
            <person name="Martinez A.T."/>
            <person name="Klopp C."/>
            <person name="Pontarotti P."/>
            <person name="Henrissat B."/>
            <person name="Record E."/>
        </authorList>
    </citation>
    <scope>NUCLEOTIDE SEQUENCE [LARGE SCALE GENOMIC DNA]</scope>
    <source>
        <strain evidence="4">BRFM137</strain>
    </source>
</reference>
<keyword evidence="2" id="KW-1133">Transmembrane helix</keyword>
<evidence type="ECO:0000256" key="3">
    <source>
        <dbReference type="SAM" id="SignalP"/>
    </source>
</evidence>
<keyword evidence="5" id="KW-1185">Reference proteome</keyword>
<keyword evidence="2" id="KW-0812">Transmembrane</keyword>
<gene>
    <name evidence="4" type="ORF">BN946_scf184942.g24</name>
</gene>
<dbReference type="EMBL" id="CCBP010000073">
    <property type="protein sequence ID" value="CDO70224.1"/>
    <property type="molecule type" value="Genomic_DNA"/>
</dbReference>
<evidence type="ECO:0000256" key="1">
    <source>
        <dbReference type="SAM" id="MobiDB-lite"/>
    </source>
</evidence>
<dbReference type="HOGENOM" id="CLU_1741487_0_0_1"/>
<keyword evidence="3" id="KW-0732">Signal</keyword>
<evidence type="ECO:0000256" key="2">
    <source>
        <dbReference type="SAM" id="Phobius"/>
    </source>
</evidence>
<protein>
    <submittedName>
        <fullName evidence="4">Uncharacterized protein</fullName>
    </submittedName>
</protein>
<evidence type="ECO:0000313" key="4">
    <source>
        <dbReference type="EMBL" id="CDO70224.1"/>
    </source>
</evidence>
<dbReference type="AlphaFoldDB" id="A0A060SD60"/>
<feature type="compositionally biased region" description="Polar residues" evidence="1">
    <location>
        <begin position="135"/>
        <end position="150"/>
    </location>
</feature>
<proteinExistence type="predicted"/>
<keyword evidence="2" id="KW-0472">Membrane</keyword>
<organism evidence="4 5">
    <name type="scientific">Pycnoporus cinnabarinus</name>
    <name type="common">Cinnabar-red polypore</name>
    <name type="synonym">Trametes cinnabarina</name>
    <dbReference type="NCBI Taxonomy" id="5643"/>
    <lineage>
        <taxon>Eukaryota</taxon>
        <taxon>Fungi</taxon>
        <taxon>Dikarya</taxon>
        <taxon>Basidiomycota</taxon>
        <taxon>Agaricomycotina</taxon>
        <taxon>Agaricomycetes</taxon>
        <taxon>Polyporales</taxon>
        <taxon>Polyporaceae</taxon>
        <taxon>Trametes</taxon>
    </lineage>
</organism>
<feature type="region of interest" description="Disordered" evidence="1">
    <location>
        <begin position="130"/>
        <end position="150"/>
    </location>
</feature>